<dbReference type="Gene3D" id="1.25.40.20">
    <property type="entry name" value="Ankyrin repeat-containing domain"/>
    <property type="match status" value="1"/>
</dbReference>
<dbReference type="InterPro" id="IPR036770">
    <property type="entry name" value="Ankyrin_rpt-contain_sf"/>
</dbReference>
<dbReference type="GO" id="GO:0019901">
    <property type="term" value="F:protein kinase binding"/>
    <property type="evidence" value="ECO:0007669"/>
    <property type="project" value="Ensembl"/>
</dbReference>
<dbReference type="GO" id="GO:0005737">
    <property type="term" value="C:cytoplasm"/>
    <property type="evidence" value="ECO:0007669"/>
    <property type="project" value="Ensembl"/>
</dbReference>
<dbReference type="GO" id="GO:0030308">
    <property type="term" value="P:negative regulation of cell growth"/>
    <property type="evidence" value="ECO:0007669"/>
    <property type="project" value="Ensembl"/>
</dbReference>
<dbReference type="AlphaFoldDB" id="A0A8D0KMN8"/>
<keyword evidence="2 3" id="KW-0040">ANK repeat</keyword>
<sequence length="105" mass="11739">MMGSSRVAELLLRKGADPNRQDHATGMVPAHDAAREGFLDTLQVLRRWGARFDLRDRWGRLPVDLAAESGHKPVVNYLRALDGFCSARIIAHAPIYEEHSPSGHR</sequence>
<dbReference type="GO" id="GO:0005730">
    <property type="term" value="C:nucleolus"/>
    <property type="evidence" value="ECO:0007669"/>
    <property type="project" value="Ensembl"/>
</dbReference>
<dbReference type="PANTHER" id="PTHR24201:SF8">
    <property type="entry name" value="CYCLIN-DEPENDENT KINASE 4 INHIBITOR B"/>
    <property type="match status" value="1"/>
</dbReference>
<dbReference type="GO" id="GO:0030216">
    <property type="term" value="P:keratinocyte differentiation"/>
    <property type="evidence" value="ECO:0007669"/>
    <property type="project" value="Ensembl"/>
</dbReference>
<dbReference type="GO" id="GO:0070301">
    <property type="term" value="P:cellular response to hydrogen peroxide"/>
    <property type="evidence" value="ECO:0007669"/>
    <property type="project" value="Ensembl"/>
</dbReference>
<dbReference type="GO" id="GO:0000122">
    <property type="term" value="P:negative regulation of transcription by RNA polymerase II"/>
    <property type="evidence" value="ECO:0007669"/>
    <property type="project" value="Ensembl"/>
</dbReference>
<proteinExistence type="predicted"/>
<reference evidence="5" key="1">
    <citation type="submission" date="2025-08" db="UniProtKB">
        <authorList>
            <consortium name="Ensembl"/>
        </authorList>
    </citation>
    <scope>IDENTIFICATION</scope>
</reference>
<dbReference type="GO" id="GO:0004861">
    <property type="term" value="F:cyclin-dependent protein serine/threonine kinase inhibitor activity"/>
    <property type="evidence" value="ECO:0007669"/>
    <property type="project" value="Ensembl"/>
</dbReference>
<evidence type="ECO:0000313" key="5">
    <source>
        <dbReference type="Ensembl" id="ENSSMRP00000027138.1"/>
    </source>
</evidence>
<dbReference type="GO" id="GO:0035019">
    <property type="term" value="P:somatic stem cell population maintenance"/>
    <property type="evidence" value="ECO:0007669"/>
    <property type="project" value="Ensembl"/>
</dbReference>
<feature type="compositionally biased region" description="Basic and acidic residues" evidence="4">
    <location>
        <begin position="11"/>
        <end position="23"/>
    </location>
</feature>
<keyword evidence="1" id="KW-0677">Repeat</keyword>
<dbReference type="GO" id="GO:0034393">
    <property type="term" value="P:positive regulation of smooth muscle cell apoptotic process"/>
    <property type="evidence" value="ECO:0007669"/>
    <property type="project" value="Ensembl"/>
</dbReference>
<evidence type="ECO:0000256" key="2">
    <source>
        <dbReference type="ARBA" id="ARBA00023043"/>
    </source>
</evidence>
<dbReference type="PROSITE" id="PS50088">
    <property type="entry name" value="ANK_REPEAT"/>
    <property type="match status" value="1"/>
</dbReference>
<dbReference type="Pfam" id="PF12796">
    <property type="entry name" value="Ank_2"/>
    <property type="match status" value="1"/>
</dbReference>
<dbReference type="InterPro" id="IPR050776">
    <property type="entry name" value="Ank_Repeat/CDKN_Inhibitor"/>
</dbReference>
<dbReference type="InterPro" id="IPR002110">
    <property type="entry name" value="Ankyrin_rpt"/>
</dbReference>
<evidence type="ECO:0000256" key="1">
    <source>
        <dbReference type="ARBA" id="ARBA00022737"/>
    </source>
</evidence>
<dbReference type="SUPFAM" id="SSF48403">
    <property type="entry name" value="Ankyrin repeat"/>
    <property type="match status" value="1"/>
</dbReference>
<name>A0A8D0KMN8_SALMN</name>
<dbReference type="GO" id="GO:0051059">
    <property type="term" value="F:NF-kappaB binding"/>
    <property type="evidence" value="ECO:0007669"/>
    <property type="project" value="Ensembl"/>
</dbReference>
<dbReference type="PANTHER" id="PTHR24201">
    <property type="entry name" value="ANK_REP_REGION DOMAIN-CONTAINING PROTEIN"/>
    <property type="match status" value="1"/>
</dbReference>
<evidence type="ECO:0000256" key="4">
    <source>
        <dbReference type="SAM" id="MobiDB-lite"/>
    </source>
</evidence>
<dbReference type="GO" id="GO:0035985">
    <property type="term" value="C:senescence-associated heterochromatin focus"/>
    <property type="evidence" value="ECO:0007669"/>
    <property type="project" value="Ensembl"/>
</dbReference>
<protein>
    <submittedName>
        <fullName evidence="5">Cyclin dependent kinase inhibitor 2A</fullName>
    </submittedName>
</protein>
<dbReference type="GO" id="GO:2000045">
    <property type="term" value="P:regulation of G1/S transition of mitotic cell cycle"/>
    <property type="evidence" value="ECO:0007669"/>
    <property type="project" value="Ensembl"/>
</dbReference>
<dbReference type="GO" id="GO:0007265">
    <property type="term" value="P:Ras protein signal transduction"/>
    <property type="evidence" value="ECO:0007669"/>
    <property type="project" value="Ensembl"/>
</dbReference>
<evidence type="ECO:0000313" key="6">
    <source>
        <dbReference type="Proteomes" id="UP000694421"/>
    </source>
</evidence>
<dbReference type="GO" id="GO:0008285">
    <property type="term" value="P:negative regulation of cell population proliferation"/>
    <property type="evidence" value="ECO:0007669"/>
    <property type="project" value="Ensembl"/>
</dbReference>
<feature type="repeat" description="ANK" evidence="3">
    <location>
        <begin position="25"/>
        <end position="57"/>
    </location>
</feature>
<dbReference type="GO" id="GO:2000059">
    <property type="term" value="P:negative regulation of ubiquitin-dependent protein catabolic process"/>
    <property type="evidence" value="ECO:0007669"/>
    <property type="project" value="Ensembl"/>
</dbReference>
<feature type="region of interest" description="Disordered" evidence="4">
    <location>
        <begin position="1"/>
        <end position="28"/>
    </location>
</feature>
<keyword evidence="6" id="KW-1185">Reference proteome</keyword>
<dbReference type="GO" id="GO:0046822">
    <property type="term" value="P:regulation of nucleocytoplasmic transport"/>
    <property type="evidence" value="ECO:0007669"/>
    <property type="project" value="Ensembl"/>
</dbReference>
<dbReference type="GO" id="GO:0042593">
    <property type="term" value="P:glucose homeostasis"/>
    <property type="evidence" value="ECO:0007669"/>
    <property type="project" value="Ensembl"/>
</dbReference>
<dbReference type="Ensembl" id="ENSSMRT00000031715.1">
    <property type="protein sequence ID" value="ENSSMRP00000027138.1"/>
    <property type="gene ID" value="ENSSMRG00000020936.1"/>
</dbReference>
<dbReference type="Proteomes" id="UP000694421">
    <property type="component" value="Unplaced"/>
</dbReference>
<dbReference type="GO" id="GO:2000111">
    <property type="term" value="P:positive regulation of macrophage apoptotic process"/>
    <property type="evidence" value="ECO:0007669"/>
    <property type="project" value="Ensembl"/>
</dbReference>
<organism evidence="5 6">
    <name type="scientific">Salvator merianae</name>
    <name type="common">Argentine black and white tegu</name>
    <name type="synonym">Tupinambis merianae</name>
    <dbReference type="NCBI Taxonomy" id="96440"/>
    <lineage>
        <taxon>Eukaryota</taxon>
        <taxon>Metazoa</taxon>
        <taxon>Chordata</taxon>
        <taxon>Craniata</taxon>
        <taxon>Vertebrata</taxon>
        <taxon>Euteleostomi</taxon>
        <taxon>Lepidosauria</taxon>
        <taxon>Squamata</taxon>
        <taxon>Bifurcata</taxon>
        <taxon>Unidentata</taxon>
        <taxon>Episquamata</taxon>
        <taxon>Laterata</taxon>
        <taxon>Teiioidea</taxon>
        <taxon>Teiidae</taxon>
        <taxon>Salvator</taxon>
    </lineage>
</organism>
<dbReference type="OMA" id="GFCSARI"/>
<evidence type="ECO:0000256" key="3">
    <source>
        <dbReference type="PROSITE-ProRule" id="PRU00023"/>
    </source>
</evidence>
<reference evidence="5" key="2">
    <citation type="submission" date="2025-09" db="UniProtKB">
        <authorList>
            <consortium name="Ensembl"/>
        </authorList>
    </citation>
    <scope>IDENTIFICATION</scope>
</reference>
<dbReference type="GO" id="GO:0001953">
    <property type="term" value="P:negative regulation of cell-matrix adhesion"/>
    <property type="evidence" value="ECO:0007669"/>
    <property type="project" value="Ensembl"/>
</dbReference>
<dbReference type="GO" id="GO:0009303">
    <property type="term" value="P:rRNA transcription"/>
    <property type="evidence" value="ECO:0007669"/>
    <property type="project" value="Ensembl"/>
</dbReference>
<dbReference type="GeneTree" id="ENSGT00940000163078"/>
<dbReference type="GO" id="GO:0043616">
    <property type="term" value="P:keratinocyte proliferation"/>
    <property type="evidence" value="ECO:0007669"/>
    <property type="project" value="Ensembl"/>
</dbReference>
<dbReference type="GO" id="GO:0090399">
    <property type="term" value="P:replicative senescence"/>
    <property type="evidence" value="ECO:0007669"/>
    <property type="project" value="Ensembl"/>
</dbReference>
<accession>A0A8D0KMN8</accession>
<dbReference type="GO" id="GO:0045786">
    <property type="term" value="P:negative regulation of cell cycle"/>
    <property type="evidence" value="ECO:0007669"/>
    <property type="project" value="Ensembl"/>
</dbReference>
<dbReference type="GO" id="GO:0090402">
    <property type="term" value="P:oncogene-induced cell senescence"/>
    <property type="evidence" value="ECO:0007669"/>
    <property type="project" value="Ensembl"/>
</dbReference>